<dbReference type="OrthoDB" id="8118596at2759"/>
<dbReference type="GeneID" id="108673117"/>
<protein>
    <submittedName>
        <fullName evidence="3">Uncharacterized protein LOC108673117 isoform X3</fullName>
    </submittedName>
</protein>
<evidence type="ECO:0000313" key="3">
    <source>
        <dbReference type="RefSeq" id="XP_018016389.1"/>
    </source>
</evidence>
<evidence type="ECO:0000313" key="2">
    <source>
        <dbReference type="Proteomes" id="UP000694843"/>
    </source>
</evidence>
<accession>A0A8B7NRM0</accession>
<dbReference type="AlphaFoldDB" id="A0A8B7NRM0"/>
<evidence type="ECO:0000256" key="1">
    <source>
        <dbReference type="SAM" id="MobiDB-lite"/>
    </source>
</evidence>
<dbReference type="RefSeq" id="XP_018016389.1">
    <property type="nucleotide sequence ID" value="XM_018160900.2"/>
</dbReference>
<feature type="region of interest" description="Disordered" evidence="1">
    <location>
        <begin position="1"/>
        <end position="42"/>
    </location>
</feature>
<dbReference type="Proteomes" id="UP000694843">
    <property type="component" value="Unplaced"/>
</dbReference>
<organism evidence="2 3">
    <name type="scientific">Hyalella azteca</name>
    <name type="common">Amphipod</name>
    <dbReference type="NCBI Taxonomy" id="294128"/>
    <lineage>
        <taxon>Eukaryota</taxon>
        <taxon>Metazoa</taxon>
        <taxon>Ecdysozoa</taxon>
        <taxon>Arthropoda</taxon>
        <taxon>Crustacea</taxon>
        <taxon>Multicrustacea</taxon>
        <taxon>Malacostraca</taxon>
        <taxon>Eumalacostraca</taxon>
        <taxon>Peracarida</taxon>
        <taxon>Amphipoda</taxon>
        <taxon>Senticaudata</taxon>
        <taxon>Talitrida</taxon>
        <taxon>Talitroidea</taxon>
        <taxon>Hyalellidae</taxon>
        <taxon>Hyalella</taxon>
    </lineage>
</organism>
<name>A0A8B7NRM0_HYAAZ</name>
<proteinExistence type="predicted"/>
<keyword evidence="2" id="KW-1185">Reference proteome</keyword>
<sequence>MHNVSDDAVNSGWHAELSTQMSSESCKVESDATEASGSSPPQEMVAVYIKEEPQDGGEDMAVKVEPIDSSEKERFLTPHPSVVQTVGRRGCVQLLLLEEVQQ</sequence>
<reference evidence="3" key="1">
    <citation type="submission" date="2025-08" db="UniProtKB">
        <authorList>
            <consortium name="RefSeq"/>
        </authorList>
    </citation>
    <scope>IDENTIFICATION</scope>
    <source>
        <tissue evidence="3">Whole organism</tissue>
    </source>
</reference>
<gene>
    <name evidence="3" type="primary">LOC108673117</name>
</gene>